<keyword evidence="2" id="KW-1185">Reference proteome</keyword>
<dbReference type="EMBL" id="JANEYF010004910">
    <property type="protein sequence ID" value="KAJ8929695.1"/>
    <property type="molecule type" value="Genomic_DNA"/>
</dbReference>
<protein>
    <recommendedName>
        <fullName evidence="3">Transposase Helix-turn-helix domain-containing protein</fullName>
    </recommendedName>
</protein>
<sequence>MADQNHELFCASAAFIQWRKIVERLAITLRFLATGDSYTSLMYTFKISKQVISKIVLELCEAIIEVLQDIGK</sequence>
<accession>A0AAV8WSB9</accession>
<dbReference type="AlphaFoldDB" id="A0AAV8WSB9"/>
<feature type="non-terminal residue" evidence="1">
    <location>
        <position position="72"/>
    </location>
</feature>
<organism evidence="1 2">
    <name type="scientific">Rhamnusium bicolor</name>
    <dbReference type="NCBI Taxonomy" id="1586634"/>
    <lineage>
        <taxon>Eukaryota</taxon>
        <taxon>Metazoa</taxon>
        <taxon>Ecdysozoa</taxon>
        <taxon>Arthropoda</taxon>
        <taxon>Hexapoda</taxon>
        <taxon>Insecta</taxon>
        <taxon>Pterygota</taxon>
        <taxon>Neoptera</taxon>
        <taxon>Endopterygota</taxon>
        <taxon>Coleoptera</taxon>
        <taxon>Polyphaga</taxon>
        <taxon>Cucujiformia</taxon>
        <taxon>Chrysomeloidea</taxon>
        <taxon>Cerambycidae</taxon>
        <taxon>Lepturinae</taxon>
        <taxon>Rhagiini</taxon>
        <taxon>Rhamnusium</taxon>
    </lineage>
</organism>
<dbReference type="Proteomes" id="UP001162156">
    <property type="component" value="Unassembled WGS sequence"/>
</dbReference>
<comment type="caution">
    <text evidence="1">The sequence shown here is derived from an EMBL/GenBank/DDBJ whole genome shotgun (WGS) entry which is preliminary data.</text>
</comment>
<evidence type="ECO:0008006" key="3">
    <source>
        <dbReference type="Google" id="ProtNLM"/>
    </source>
</evidence>
<reference evidence="1" key="1">
    <citation type="journal article" date="2023" name="Insect Mol. Biol.">
        <title>Genome sequencing provides insights into the evolution of gene families encoding plant cell wall-degrading enzymes in longhorned beetles.</title>
        <authorList>
            <person name="Shin N.R."/>
            <person name="Okamura Y."/>
            <person name="Kirsch R."/>
            <person name="Pauchet Y."/>
        </authorList>
    </citation>
    <scope>NUCLEOTIDE SEQUENCE</scope>
    <source>
        <strain evidence="1">RBIC_L_NR</strain>
    </source>
</reference>
<proteinExistence type="predicted"/>
<gene>
    <name evidence="1" type="ORF">NQ314_017589</name>
</gene>
<name>A0AAV8WSB9_9CUCU</name>
<evidence type="ECO:0000313" key="2">
    <source>
        <dbReference type="Proteomes" id="UP001162156"/>
    </source>
</evidence>
<evidence type="ECO:0000313" key="1">
    <source>
        <dbReference type="EMBL" id="KAJ8929695.1"/>
    </source>
</evidence>